<dbReference type="EMBL" id="BLXT01005777">
    <property type="protein sequence ID" value="GFO25888.1"/>
    <property type="molecule type" value="Genomic_DNA"/>
</dbReference>
<dbReference type="Gene3D" id="2.20.25.240">
    <property type="match status" value="1"/>
</dbReference>
<organism evidence="5 6">
    <name type="scientific">Plakobranchus ocellatus</name>
    <dbReference type="NCBI Taxonomy" id="259542"/>
    <lineage>
        <taxon>Eukaryota</taxon>
        <taxon>Metazoa</taxon>
        <taxon>Spiralia</taxon>
        <taxon>Lophotrochozoa</taxon>
        <taxon>Mollusca</taxon>
        <taxon>Gastropoda</taxon>
        <taxon>Heterobranchia</taxon>
        <taxon>Euthyneura</taxon>
        <taxon>Panpulmonata</taxon>
        <taxon>Sacoglossa</taxon>
        <taxon>Placobranchoidea</taxon>
        <taxon>Plakobranchidae</taxon>
        <taxon>Plakobranchus</taxon>
    </lineage>
</organism>
<comment type="caution">
    <text evidence="5">The sequence shown here is derived from an EMBL/GenBank/DDBJ whole genome shotgun (WGS) entry which is preliminary data.</text>
</comment>
<keyword evidence="3" id="KW-0862">Zinc</keyword>
<evidence type="ECO:0000256" key="2">
    <source>
        <dbReference type="ARBA" id="ARBA00022771"/>
    </source>
</evidence>
<sequence length="192" mass="21308">MADAQASMGTGTTALLVNGYKFRHNKTGKTTVMWTCLDKKCPSTCSTNIKMTSLLRTPGVHNHPATDKSPGRAHYLGLDVFNSGQHGSSSIFQTDIVMLMGSLSNVRDISINYPRSKDWSDYRNPESETGKWLKTFFALPSLLADEIEDAFTNSLMPDNPQDPYALHAVCRLCLEALHRRVFRISTPNVGCH</sequence>
<keyword evidence="1" id="KW-0479">Metal-binding</keyword>
<protein>
    <recommendedName>
        <fullName evidence="4">FLYWCH-type domain-containing protein</fullName>
    </recommendedName>
</protein>
<feature type="domain" description="FLYWCH-type" evidence="4">
    <location>
        <begin position="11"/>
        <end position="63"/>
    </location>
</feature>
<keyword evidence="6" id="KW-1185">Reference proteome</keyword>
<dbReference type="AlphaFoldDB" id="A0AAV4C4G5"/>
<accession>A0AAV4C4G5</accession>
<evidence type="ECO:0000313" key="6">
    <source>
        <dbReference type="Proteomes" id="UP000735302"/>
    </source>
</evidence>
<reference evidence="5 6" key="1">
    <citation type="journal article" date="2021" name="Elife">
        <title>Chloroplast acquisition without the gene transfer in kleptoplastic sea slugs, Plakobranchus ocellatus.</title>
        <authorList>
            <person name="Maeda T."/>
            <person name="Takahashi S."/>
            <person name="Yoshida T."/>
            <person name="Shimamura S."/>
            <person name="Takaki Y."/>
            <person name="Nagai Y."/>
            <person name="Toyoda A."/>
            <person name="Suzuki Y."/>
            <person name="Arimoto A."/>
            <person name="Ishii H."/>
            <person name="Satoh N."/>
            <person name="Nishiyama T."/>
            <person name="Hasebe M."/>
            <person name="Maruyama T."/>
            <person name="Minagawa J."/>
            <person name="Obokata J."/>
            <person name="Shigenobu S."/>
        </authorList>
    </citation>
    <scope>NUCLEOTIDE SEQUENCE [LARGE SCALE GENOMIC DNA]</scope>
</reference>
<dbReference type="GO" id="GO:0008270">
    <property type="term" value="F:zinc ion binding"/>
    <property type="evidence" value="ECO:0007669"/>
    <property type="project" value="UniProtKB-KW"/>
</dbReference>
<evidence type="ECO:0000256" key="1">
    <source>
        <dbReference type="ARBA" id="ARBA00022723"/>
    </source>
</evidence>
<evidence type="ECO:0000259" key="4">
    <source>
        <dbReference type="Pfam" id="PF04500"/>
    </source>
</evidence>
<dbReference type="Proteomes" id="UP000735302">
    <property type="component" value="Unassembled WGS sequence"/>
</dbReference>
<evidence type="ECO:0000313" key="5">
    <source>
        <dbReference type="EMBL" id="GFO25888.1"/>
    </source>
</evidence>
<dbReference type="Pfam" id="PF04500">
    <property type="entry name" value="FLYWCH"/>
    <property type="match status" value="1"/>
</dbReference>
<keyword evidence="2" id="KW-0863">Zinc-finger</keyword>
<name>A0AAV4C4G5_9GAST</name>
<proteinExistence type="predicted"/>
<dbReference type="InterPro" id="IPR007588">
    <property type="entry name" value="Znf_FLYWCH"/>
</dbReference>
<evidence type="ECO:0000256" key="3">
    <source>
        <dbReference type="ARBA" id="ARBA00022833"/>
    </source>
</evidence>
<gene>
    <name evidence="5" type="ORF">PoB_005239300</name>
</gene>